<evidence type="ECO:0000256" key="2">
    <source>
        <dbReference type="ARBA" id="ARBA00022723"/>
    </source>
</evidence>
<keyword evidence="1" id="KW-0645">Protease</keyword>
<evidence type="ECO:0000256" key="1">
    <source>
        <dbReference type="ARBA" id="ARBA00022670"/>
    </source>
</evidence>
<dbReference type="Gene3D" id="3.40.630.10">
    <property type="entry name" value="Zn peptidases"/>
    <property type="match status" value="1"/>
</dbReference>
<keyword evidence="6" id="KW-1185">Reference proteome</keyword>
<dbReference type="PANTHER" id="PTHR43270:SF11">
    <property type="entry name" value="CYTOSOLIC NON-SPECIFIC DIPEPTIDASE"/>
    <property type="match status" value="1"/>
</dbReference>
<evidence type="ECO:0000256" key="3">
    <source>
        <dbReference type="ARBA" id="ARBA00022801"/>
    </source>
</evidence>
<dbReference type="GO" id="GO:0006508">
    <property type="term" value="P:proteolysis"/>
    <property type="evidence" value="ECO:0007669"/>
    <property type="project" value="UniProtKB-KW"/>
</dbReference>
<dbReference type="Pfam" id="PF07687">
    <property type="entry name" value="M20_dimer"/>
    <property type="match status" value="1"/>
</dbReference>
<feature type="domain" description="Peptidase M20 dimerisation" evidence="4">
    <location>
        <begin position="130"/>
        <end position="203"/>
    </location>
</feature>
<dbReference type="InterPro" id="IPR011650">
    <property type="entry name" value="Peptidase_M20_dimer"/>
</dbReference>
<dbReference type="Gene3D" id="3.30.70.360">
    <property type="match status" value="1"/>
</dbReference>
<dbReference type="Pfam" id="PF01546">
    <property type="entry name" value="Peptidase_M20"/>
    <property type="match status" value="1"/>
</dbReference>
<dbReference type="PANTHER" id="PTHR43270">
    <property type="entry name" value="BETA-ALA-HIS DIPEPTIDASE"/>
    <property type="match status" value="1"/>
</dbReference>
<dbReference type="SUPFAM" id="SSF53187">
    <property type="entry name" value="Zn-dependent exopeptidases"/>
    <property type="match status" value="1"/>
</dbReference>
<sequence length="312" mass="35275">MNCIEAYQQIQQELPINIKFCLEGMEESGSEGLDELVFSQKDSFLKDVDFVCISDNYWLGKSKPCITYGLRGICYFFIEVSRSGPSSLLDRKGKILVPGIYDAVAPLTKEEEKLYEAIEFDLEEYSKDMGVGKLLHDSKEEILMHRWRYPSLSLHGIEGAFSDFGAKTVIPRKVIGKFSIRLVPDMDPKVVEKQVVGYIQQKFQELQSPNKLKVYLGHGAKAWVSDFNHPHYMAGRRAMRTVFGVEPDLTREGGSIPVTLTFQEATGRNVMLLPLGSSDDGAHSQNEKINRSNYIEGIKMLGAYFHEVSQLE</sequence>
<accession>A0A3B3CUW3</accession>
<proteinExistence type="predicted"/>
<reference evidence="5" key="1">
    <citation type="submission" date="2025-08" db="UniProtKB">
        <authorList>
            <consortium name="Ensembl"/>
        </authorList>
    </citation>
    <scope>IDENTIFICATION</scope>
</reference>
<protein>
    <submittedName>
        <fullName evidence="5">Carnosine dipeptidase 2</fullName>
    </submittedName>
</protein>
<dbReference type="GO" id="GO:0046872">
    <property type="term" value="F:metal ion binding"/>
    <property type="evidence" value="ECO:0007669"/>
    <property type="project" value="UniProtKB-KW"/>
</dbReference>
<organism evidence="5 6">
    <name type="scientific">Oryzias melastigma</name>
    <name type="common">Marine medaka</name>
    <dbReference type="NCBI Taxonomy" id="30732"/>
    <lineage>
        <taxon>Eukaryota</taxon>
        <taxon>Metazoa</taxon>
        <taxon>Chordata</taxon>
        <taxon>Craniata</taxon>
        <taxon>Vertebrata</taxon>
        <taxon>Euteleostomi</taxon>
        <taxon>Actinopterygii</taxon>
        <taxon>Neopterygii</taxon>
        <taxon>Teleostei</taxon>
        <taxon>Neoteleostei</taxon>
        <taxon>Acanthomorphata</taxon>
        <taxon>Ovalentaria</taxon>
        <taxon>Atherinomorphae</taxon>
        <taxon>Beloniformes</taxon>
        <taxon>Adrianichthyidae</taxon>
        <taxon>Oryziinae</taxon>
        <taxon>Oryzias</taxon>
    </lineage>
</organism>
<dbReference type="InterPro" id="IPR002933">
    <property type="entry name" value="Peptidase_M20"/>
</dbReference>
<dbReference type="Ensembl" id="ENSOMET00000031321.1">
    <property type="protein sequence ID" value="ENSOMEP00000021608.1"/>
    <property type="gene ID" value="ENSOMEG00000023514.1"/>
</dbReference>
<keyword evidence="3" id="KW-0378">Hydrolase</keyword>
<dbReference type="Proteomes" id="UP000261560">
    <property type="component" value="Unplaced"/>
</dbReference>
<dbReference type="GO" id="GO:0005829">
    <property type="term" value="C:cytosol"/>
    <property type="evidence" value="ECO:0007669"/>
    <property type="project" value="TreeGrafter"/>
</dbReference>
<dbReference type="GO" id="GO:0016805">
    <property type="term" value="F:dipeptidase activity"/>
    <property type="evidence" value="ECO:0007669"/>
    <property type="project" value="TreeGrafter"/>
</dbReference>
<name>A0A3B3CUW3_ORYME</name>
<evidence type="ECO:0000313" key="6">
    <source>
        <dbReference type="Proteomes" id="UP000261560"/>
    </source>
</evidence>
<keyword evidence="2" id="KW-0479">Metal-binding</keyword>
<evidence type="ECO:0000313" key="5">
    <source>
        <dbReference type="Ensembl" id="ENSOMEP00000021608.1"/>
    </source>
</evidence>
<dbReference type="InterPro" id="IPR051458">
    <property type="entry name" value="Cyt/Met_Dipeptidase"/>
</dbReference>
<dbReference type="GeneTree" id="ENSGT00940000156500"/>
<dbReference type="AlphaFoldDB" id="A0A3B3CUW3"/>
<reference evidence="5" key="2">
    <citation type="submission" date="2025-09" db="UniProtKB">
        <authorList>
            <consortium name="Ensembl"/>
        </authorList>
    </citation>
    <scope>IDENTIFICATION</scope>
</reference>
<evidence type="ECO:0000259" key="4">
    <source>
        <dbReference type="Pfam" id="PF07687"/>
    </source>
</evidence>